<comment type="subcellular location">
    <subcellularLocation>
        <location evidence="1">Membrane</location>
        <topology evidence="1">Multi-pass membrane protein</topology>
    </subcellularLocation>
</comment>
<dbReference type="GO" id="GO:0016020">
    <property type="term" value="C:membrane"/>
    <property type="evidence" value="ECO:0007669"/>
    <property type="project" value="UniProtKB-SubCell"/>
</dbReference>
<gene>
    <name evidence="7" type="ORF">MNBD_ALPHA04-779</name>
</gene>
<name>A0A3B0T780_9ZZZZ</name>
<accession>A0A3B0T780</accession>
<reference evidence="7" key="1">
    <citation type="submission" date="2018-06" db="EMBL/GenBank/DDBJ databases">
        <authorList>
            <person name="Zhirakovskaya E."/>
        </authorList>
    </citation>
    <scope>NUCLEOTIDE SEQUENCE</scope>
</reference>
<dbReference type="AlphaFoldDB" id="A0A3B0T780"/>
<evidence type="ECO:0000256" key="1">
    <source>
        <dbReference type="ARBA" id="ARBA00004141"/>
    </source>
</evidence>
<evidence type="ECO:0008006" key="8">
    <source>
        <dbReference type="Google" id="ProtNLM"/>
    </source>
</evidence>
<organism evidence="7">
    <name type="scientific">hydrothermal vent metagenome</name>
    <dbReference type="NCBI Taxonomy" id="652676"/>
    <lineage>
        <taxon>unclassified sequences</taxon>
        <taxon>metagenomes</taxon>
        <taxon>ecological metagenomes</taxon>
    </lineage>
</organism>
<dbReference type="NCBIfam" id="TIGR03097">
    <property type="entry name" value="PEP_O_lig_1"/>
    <property type="match status" value="1"/>
</dbReference>
<dbReference type="Pfam" id="PF19358">
    <property type="entry name" value="DUF5935"/>
    <property type="match status" value="1"/>
</dbReference>
<keyword evidence="3" id="KW-1133">Transmembrane helix</keyword>
<evidence type="ECO:0000256" key="2">
    <source>
        <dbReference type="ARBA" id="ARBA00022692"/>
    </source>
</evidence>
<dbReference type="PANTHER" id="PTHR37422">
    <property type="entry name" value="TEICHURONIC ACID BIOSYNTHESIS PROTEIN TUAE"/>
    <property type="match status" value="1"/>
</dbReference>
<dbReference type="InterPro" id="IPR045979">
    <property type="entry name" value="DUF5935"/>
</dbReference>
<protein>
    <recommendedName>
        <fullName evidence="8">O-glycosylation ligase, exosortase A system-associated</fullName>
    </recommendedName>
</protein>
<evidence type="ECO:0000256" key="4">
    <source>
        <dbReference type="ARBA" id="ARBA00023136"/>
    </source>
</evidence>
<feature type="domain" description="O-antigen ligase-related" evidence="5">
    <location>
        <begin position="218"/>
        <end position="375"/>
    </location>
</feature>
<dbReference type="InterPro" id="IPR051533">
    <property type="entry name" value="WaaL-like"/>
</dbReference>
<evidence type="ECO:0000313" key="7">
    <source>
        <dbReference type="EMBL" id="VAW04694.1"/>
    </source>
</evidence>
<dbReference type="EMBL" id="UOEF01000413">
    <property type="protein sequence ID" value="VAW04694.1"/>
    <property type="molecule type" value="Genomic_DNA"/>
</dbReference>
<dbReference type="PANTHER" id="PTHR37422:SF13">
    <property type="entry name" value="LIPOPOLYSACCHARIDE BIOSYNTHESIS PROTEIN PA4999-RELATED"/>
    <property type="match status" value="1"/>
</dbReference>
<proteinExistence type="predicted"/>
<evidence type="ECO:0000256" key="3">
    <source>
        <dbReference type="ARBA" id="ARBA00022989"/>
    </source>
</evidence>
<dbReference type="InterPro" id="IPR017528">
    <property type="entry name" value="CHP03097O-antigen_lig-rel"/>
</dbReference>
<sequence>MVPAQAEETGMRDIFFVGYLLALLFIAFKRPFLFTLVYAYVDIVSPQRLSYFMLNSVPVSLIVFGLAFLGYMFADDKKDSRFSVRQGLMILLLLYCFYTTIQSAVPEAAWAKWDWVWKAMIFAIFLPFTLKTRLRIEALALFMVLCAGTLIIAGGIKTLAGGGGYGVLVMQIDVNYGLFEGSTASMVAIAIIPLIYWLAKFGTIFPPDWRVRFFAWAFIFACLLIPIGTQARTGLVCIVVLVVLTLRFNKYRFLYAGLGLALGVMSIPFLPQSYTDRMETLENVEADESAATRLAVWRWTIDYVKEHPFGGGFDVYLVNRLTYDLADDGKKEDWEIEYDIDNNGPMEVIDEGRAFHSSYFEMLGEQGFPGLALWLMIHFGGIWRMEVLRRRYKNTEKESELWVAPLAVALQNGHIIYLVGALFVGIAYQPFVYMLVAMQIGLDTYMTRRSAEAKWRPIVKKVSLAARPDVIAGNKAW</sequence>
<keyword evidence="4" id="KW-0472">Membrane</keyword>
<keyword evidence="2" id="KW-0812">Transmembrane</keyword>
<feature type="domain" description="DUF5935" evidence="6">
    <location>
        <begin position="11"/>
        <end position="203"/>
    </location>
</feature>
<dbReference type="InterPro" id="IPR007016">
    <property type="entry name" value="O-antigen_ligase-rel_domated"/>
</dbReference>
<evidence type="ECO:0000259" key="6">
    <source>
        <dbReference type="Pfam" id="PF19358"/>
    </source>
</evidence>
<dbReference type="Pfam" id="PF04932">
    <property type="entry name" value="Wzy_C"/>
    <property type="match status" value="1"/>
</dbReference>
<evidence type="ECO:0000259" key="5">
    <source>
        <dbReference type="Pfam" id="PF04932"/>
    </source>
</evidence>